<proteinExistence type="predicted"/>
<comment type="caution">
    <text evidence="1">The sequence shown here is derived from an EMBL/GenBank/DDBJ whole genome shotgun (WGS) entry which is preliminary data.</text>
</comment>
<organism evidence="1 2">
    <name type="scientific">Phlebia brevispora</name>
    <dbReference type="NCBI Taxonomy" id="194682"/>
    <lineage>
        <taxon>Eukaryota</taxon>
        <taxon>Fungi</taxon>
        <taxon>Dikarya</taxon>
        <taxon>Basidiomycota</taxon>
        <taxon>Agaricomycotina</taxon>
        <taxon>Agaricomycetes</taxon>
        <taxon>Polyporales</taxon>
        <taxon>Meruliaceae</taxon>
        <taxon>Phlebia</taxon>
    </lineage>
</organism>
<name>A0ACC1RQJ1_9APHY</name>
<evidence type="ECO:0000313" key="1">
    <source>
        <dbReference type="EMBL" id="KAJ3523392.1"/>
    </source>
</evidence>
<dbReference type="EMBL" id="JANHOG010002442">
    <property type="protein sequence ID" value="KAJ3523392.1"/>
    <property type="molecule type" value="Genomic_DNA"/>
</dbReference>
<accession>A0ACC1RQJ1</accession>
<keyword evidence="2" id="KW-1185">Reference proteome</keyword>
<evidence type="ECO:0000313" key="2">
    <source>
        <dbReference type="Proteomes" id="UP001148662"/>
    </source>
</evidence>
<protein>
    <submittedName>
        <fullName evidence="1">Uncharacterized protein</fullName>
    </submittedName>
</protein>
<gene>
    <name evidence="1" type="ORF">NM688_g8738</name>
</gene>
<reference evidence="1" key="1">
    <citation type="submission" date="2022-07" db="EMBL/GenBank/DDBJ databases">
        <title>Genome Sequence of Phlebia brevispora.</title>
        <authorList>
            <person name="Buettner E."/>
        </authorList>
    </citation>
    <scope>NUCLEOTIDE SEQUENCE</scope>
    <source>
        <strain evidence="1">MPL23</strain>
    </source>
</reference>
<dbReference type="Proteomes" id="UP001148662">
    <property type="component" value="Unassembled WGS sequence"/>
</dbReference>
<sequence>MGTLVHSTAAVAKILLTTLMATLEVLVPTTIVAPKTLQEHTTVRPLGKISPIHRRTASSVDAADSLALARSKLNVASTPILSAFDHSYVMCVLRYYSNTNMSRCIPCHV</sequence>